<dbReference type="Proteomes" id="UP000663841">
    <property type="component" value="Unassembled WGS sequence"/>
</dbReference>
<dbReference type="SUPFAM" id="SSF51445">
    <property type="entry name" value="(Trans)glycosidases"/>
    <property type="match status" value="1"/>
</dbReference>
<dbReference type="PANTHER" id="PTHR42767:SF1">
    <property type="entry name" value="ENDO-BETA-1,6-GALACTANASE-LIKE DOMAIN-CONTAINING PROTEIN"/>
    <property type="match status" value="1"/>
</dbReference>
<dbReference type="InterPro" id="IPR017853">
    <property type="entry name" value="GH"/>
</dbReference>
<feature type="region of interest" description="Disordered" evidence="1">
    <location>
        <begin position="86"/>
        <end position="116"/>
    </location>
</feature>
<dbReference type="EMBL" id="CAJMWW010000147">
    <property type="protein sequence ID" value="CAE6451018.1"/>
    <property type="molecule type" value="Genomic_DNA"/>
</dbReference>
<name>A0A8H3B9P7_9AGAM</name>
<evidence type="ECO:0000313" key="3">
    <source>
        <dbReference type="EMBL" id="CAE6451018.1"/>
    </source>
</evidence>
<dbReference type="InterPro" id="IPR039743">
    <property type="entry name" value="6GAL/EXGAL"/>
</dbReference>
<gene>
    <name evidence="3" type="ORF">RDB_LOCUS126187</name>
</gene>
<dbReference type="InterPro" id="IPR013780">
    <property type="entry name" value="Glyco_hydro_b"/>
</dbReference>
<comment type="caution">
    <text evidence="3">The sequence shown here is derived from an EMBL/GenBank/DDBJ whole genome shotgun (WGS) entry which is preliminary data.</text>
</comment>
<feature type="domain" description="Armadillo-like helical" evidence="2">
    <location>
        <begin position="224"/>
        <end position="411"/>
    </location>
</feature>
<dbReference type="InterPro" id="IPR013636">
    <property type="entry name" value="ARMH3_C"/>
</dbReference>
<dbReference type="AlphaFoldDB" id="A0A8H3B9P7"/>
<dbReference type="Pfam" id="PF08427">
    <property type="entry name" value="ARMH3_C"/>
    <property type="match status" value="1"/>
</dbReference>
<accession>A0A8H3B9P7</accession>
<dbReference type="Gene3D" id="3.20.20.80">
    <property type="entry name" value="Glycosidases"/>
    <property type="match status" value="1"/>
</dbReference>
<dbReference type="Gene3D" id="2.60.40.1180">
    <property type="entry name" value="Golgi alpha-mannosidase II"/>
    <property type="match status" value="1"/>
</dbReference>
<dbReference type="InterPro" id="IPR039514">
    <property type="entry name" value="6GAL-like"/>
</dbReference>
<evidence type="ECO:0000256" key="1">
    <source>
        <dbReference type="SAM" id="MobiDB-lite"/>
    </source>
</evidence>
<evidence type="ECO:0000313" key="4">
    <source>
        <dbReference type="Proteomes" id="UP000663841"/>
    </source>
</evidence>
<dbReference type="GO" id="GO:0004553">
    <property type="term" value="F:hydrolase activity, hydrolyzing O-glycosyl compounds"/>
    <property type="evidence" value="ECO:0007669"/>
    <property type="project" value="InterPro"/>
</dbReference>
<proteinExistence type="predicted"/>
<reference evidence="3" key="1">
    <citation type="submission" date="2021-01" db="EMBL/GenBank/DDBJ databases">
        <authorList>
            <person name="Kaushik A."/>
        </authorList>
    </citation>
    <scope>NUCLEOTIDE SEQUENCE</scope>
    <source>
        <strain evidence="3">AG3-T5</strain>
    </source>
</reference>
<evidence type="ECO:0000259" key="2">
    <source>
        <dbReference type="SMART" id="SM01158"/>
    </source>
</evidence>
<dbReference type="SMART" id="SM01158">
    <property type="entry name" value="DUF1741"/>
    <property type="match status" value="1"/>
</dbReference>
<dbReference type="Pfam" id="PF14587">
    <property type="entry name" value="Glyco_hydr_30_2"/>
    <property type="match status" value="1"/>
</dbReference>
<protein>
    <recommendedName>
        <fullName evidence="2">Armadillo-like helical domain-containing protein</fullName>
    </recommendedName>
</protein>
<organism evidence="3 4">
    <name type="scientific">Rhizoctonia solani</name>
    <dbReference type="NCBI Taxonomy" id="456999"/>
    <lineage>
        <taxon>Eukaryota</taxon>
        <taxon>Fungi</taxon>
        <taxon>Dikarya</taxon>
        <taxon>Basidiomycota</taxon>
        <taxon>Agaricomycotina</taxon>
        <taxon>Agaricomycetes</taxon>
        <taxon>Cantharellales</taxon>
        <taxon>Ceratobasidiaceae</taxon>
        <taxon>Rhizoctonia</taxon>
    </lineage>
</organism>
<sequence length="890" mass="97459">MPPQLQSKFISTYGKLLQTPATVPPTEKRFWDDVFCLTPDVSWLRDKMRGLGRAGLLGTHQHVVTCIFAAAKDEFSACSRDVQDEMTPIDLPPNNASLESGPAPEKETQASTAGNADATSVLRRMNAARTLQAVAQAVLGIPGITGWEIMDVLAGGVGVSDAVFTELVGALVYTMGNEHEPDEMRHSALQLSLALACGFGQLSPGNYLLAQDMFPAIVSLIRSPTTTRYSFEAFLLLAILANYHRADAASLNPYLKHIQETGDVTLMHGLLWVTRQVERIRIDYHWSELWRAIVATLVFLLSKQDVIANSTVPIDRVIAEVVQVLDLAVACADGFLPSPEAVHQLVYEMVRASPTLRQLTKREQRGKYNQSLQDLLMTIEFYENQLEGTNSADNVIQLLAREIERDGVYGISAREREEPGSIISGGDVAFTFNGVGGSGAWWPYDLYHFPESVRRNLSDLLFSEQGLGLSSYRYNLGGGGLGVSTPARAPETFYVSQGVYNWSSDAQGLYFLKAAADRGVPQLTAFVNSGPRDFTTNGQSCGGVFKNGTEARYGQYIADTLDHLINSLHIPISYISPFNEPDSSFGPVPCGQEGMQTNPNQRAAVITGVYDRLAAKGLQSKVGIMADESSNLGLAQNAYASWLPQVLDKVAVICHHTYDFPTDASYLSYVNYVKSIAPNKQTWMSEVCCSVGAADASDRKWSGGYDPTIRGGLHFATMIMQSFIVVQEPHYDFWTLASSMIGCSPLGNPSCVNSINTSGWQDGLIYYDPDYAQNGNYALYVTKHYWTTKHFGNFVKPGFVRHVVNGTDTKILAVESDTTFALIAINAYTTQTTIPVSFQNTSLRLRATHTYRTSATEDFASVGLPVLSNGSWSLVLAPTSLTTWLFTKSS</sequence>
<dbReference type="PANTHER" id="PTHR42767">
    <property type="entry name" value="ENDO-BETA-1,6-GALACTANASE"/>
    <property type="match status" value="1"/>
</dbReference>